<proteinExistence type="predicted"/>
<sequence>MLVTDSSSPNFDSYSSVEDLRTFAISRNYEIPDSDIACEHLLMQAMDYLAGLHWKGSRTVKEQLLAWPRAGVIVDGYVLPKYIIPKQVIQAQCRLAIEAQEIDLCPSFAGGGEVTHESVTGAVSVSYAERTSKSAPSFAWLNGLLRGMIVGANQISLVRG</sequence>
<feature type="domain" description="Putative DnaT-like" evidence="1">
    <location>
        <begin position="2"/>
        <end position="159"/>
    </location>
</feature>
<dbReference type="Proteomes" id="UP000093476">
    <property type="component" value="Unassembled WGS sequence"/>
</dbReference>
<dbReference type="RefSeq" id="WP_065822508.1">
    <property type="nucleotide sequence ID" value="NZ_CAWMQZ010000036.1"/>
</dbReference>
<protein>
    <recommendedName>
        <fullName evidence="1">Putative DnaT-like domain-containing protein</fullName>
    </recommendedName>
</protein>
<dbReference type="STRING" id="286156.Ppb6_01193"/>
<name>A0A1C0U6L9_9GAMM</name>
<dbReference type="Pfam" id="PF20557">
    <property type="entry name" value="DnaT_2"/>
    <property type="match status" value="1"/>
</dbReference>
<accession>A0A1C0U6L9</accession>
<evidence type="ECO:0000313" key="3">
    <source>
        <dbReference type="Proteomes" id="UP000093476"/>
    </source>
</evidence>
<keyword evidence="3" id="KW-1185">Reference proteome</keyword>
<gene>
    <name evidence="2" type="ORF">Ppb6_01193</name>
</gene>
<evidence type="ECO:0000313" key="2">
    <source>
        <dbReference type="EMBL" id="OCQ53567.1"/>
    </source>
</evidence>
<comment type="caution">
    <text evidence="2">The sequence shown here is derived from an EMBL/GenBank/DDBJ whole genome shotgun (WGS) entry which is preliminary data.</text>
</comment>
<dbReference type="AlphaFoldDB" id="A0A1C0U6L9"/>
<dbReference type="EMBL" id="LOMY01000036">
    <property type="protein sequence ID" value="OCQ53567.1"/>
    <property type="molecule type" value="Genomic_DNA"/>
</dbReference>
<dbReference type="PATRIC" id="fig|286156.4.peg.1350"/>
<organism evidence="2 3">
    <name type="scientific">Photorhabdus australis subsp. thailandensis</name>
    <dbReference type="NCBI Taxonomy" id="2805096"/>
    <lineage>
        <taxon>Bacteria</taxon>
        <taxon>Pseudomonadati</taxon>
        <taxon>Pseudomonadota</taxon>
        <taxon>Gammaproteobacteria</taxon>
        <taxon>Enterobacterales</taxon>
        <taxon>Morganellaceae</taxon>
        <taxon>Photorhabdus</taxon>
    </lineage>
</organism>
<dbReference type="InterPro" id="IPR046787">
    <property type="entry name" value="DnaT_2"/>
</dbReference>
<reference evidence="2 3" key="1">
    <citation type="submission" date="2015-12" db="EMBL/GenBank/DDBJ databases">
        <title>Genome comparisons provide insights into the role of secondary metabolites in the pathogenic phase of the Photorhabdus life cycle.</title>
        <authorList>
            <person name="Tobias N.J."/>
            <person name="Mishra B."/>
            <person name="Gupta D.K."/>
            <person name="Thines M."/>
            <person name="Stinear T.P."/>
            <person name="Bode H.B."/>
        </authorList>
    </citation>
    <scope>NUCLEOTIDE SEQUENCE [LARGE SCALE GENOMIC DNA]</scope>
    <source>
        <strain evidence="2 3">PB68.1</strain>
    </source>
</reference>
<evidence type="ECO:0000259" key="1">
    <source>
        <dbReference type="Pfam" id="PF20557"/>
    </source>
</evidence>